<sequence length="116" mass="13338">MLECLQTKCGRTERRLTKTDPDPKTSIEQSDIKTNNAINVTSRVFTRKTAPPLGGHFHDDWAQNVTSIETNFLTKFHEDWTKNVTPIVFTCFHYMHLEKIAKPAGGQVFTPIWTIF</sequence>
<proteinExistence type="predicted"/>
<keyword evidence="2" id="KW-1185">Reference proteome</keyword>
<evidence type="ECO:0000313" key="2">
    <source>
        <dbReference type="Proteomes" id="UP000828390"/>
    </source>
</evidence>
<evidence type="ECO:0000313" key="1">
    <source>
        <dbReference type="EMBL" id="KAH3836730.1"/>
    </source>
</evidence>
<dbReference type="Proteomes" id="UP000828390">
    <property type="component" value="Unassembled WGS sequence"/>
</dbReference>
<name>A0A9D4QNP4_DREPO</name>
<organism evidence="1 2">
    <name type="scientific">Dreissena polymorpha</name>
    <name type="common">Zebra mussel</name>
    <name type="synonym">Mytilus polymorpha</name>
    <dbReference type="NCBI Taxonomy" id="45954"/>
    <lineage>
        <taxon>Eukaryota</taxon>
        <taxon>Metazoa</taxon>
        <taxon>Spiralia</taxon>
        <taxon>Lophotrochozoa</taxon>
        <taxon>Mollusca</taxon>
        <taxon>Bivalvia</taxon>
        <taxon>Autobranchia</taxon>
        <taxon>Heteroconchia</taxon>
        <taxon>Euheterodonta</taxon>
        <taxon>Imparidentia</taxon>
        <taxon>Neoheterodontei</taxon>
        <taxon>Myida</taxon>
        <taxon>Dreissenoidea</taxon>
        <taxon>Dreissenidae</taxon>
        <taxon>Dreissena</taxon>
    </lineage>
</organism>
<dbReference type="AlphaFoldDB" id="A0A9D4QNP4"/>
<protein>
    <submittedName>
        <fullName evidence="1">Uncharacterized protein</fullName>
    </submittedName>
</protein>
<gene>
    <name evidence="1" type="ORF">DPMN_110104</name>
</gene>
<dbReference type="EMBL" id="JAIWYP010000004">
    <property type="protein sequence ID" value="KAH3836730.1"/>
    <property type="molecule type" value="Genomic_DNA"/>
</dbReference>
<accession>A0A9D4QNP4</accession>
<comment type="caution">
    <text evidence="1">The sequence shown here is derived from an EMBL/GenBank/DDBJ whole genome shotgun (WGS) entry which is preliminary data.</text>
</comment>
<reference evidence="1" key="1">
    <citation type="journal article" date="2019" name="bioRxiv">
        <title>The Genome of the Zebra Mussel, Dreissena polymorpha: A Resource for Invasive Species Research.</title>
        <authorList>
            <person name="McCartney M.A."/>
            <person name="Auch B."/>
            <person name="Kono T."/>
            <person name="Mallez S."/>
            <person name="Zhang Y."/>
            <person name="Obille A."/>
            <person name="Becker A."/>
            <person name="Abrahante J.E."/>
            <person name="Garbe J."/>
            <person name="Badalamenti J.P."/>
            <person name="Herman A."/>
            <person name="Mangelson H."/>
            <person name="Liachko I."/>
            <person name="Sullivan S."/>
            <person name="Sone E.D."/>
            <person name="Koren S."/>
            <person name="Silverstein K.A.T."/>
            <person name="Beckman K.B."/>
            <person name="Gohl D.M."/>
        </authorList>
    </citation>
    <scope>NUCLEOTIDE SEQUENCE</scope>
    <source>
        <strain evidence="1">Duluth1</strain>
        <tissue evidence="1">Whole animal</tissue>
    </source>
</reference>
<reference evidence="1" key="2">
    <citation type="submission" date="2020-11" db="EMBL/GenBank/DDBJ databases">
        <authorList>
            <person name="McCartney M.A."/>
            <person name="Auch B."/>
            <person name="Kono T."/>
            <person name="Mallez S."/>
            <person name="Becker A."/>
            <person name="Gohl D.M."/>
            <person name="Silverstein K.A.T."/>
            <person name="Koren S."/>
            <person name="Bechman K.B."/>
            <person name="Herman A."/>
            <person name="Abrahante J.E."/>
            <person name="Garbe J."/>
        </authorList>
    </citation>
    <scope>NUCLEOTIDE SEQUENCE</scope>
    <source>
        <strain evidence="1">Duluth1</strain>
        <tissue evidence="1">Whole animal</tissue>
    </source>
</reference>